<proteinExistence type="predicted"/>
<evidence type="ECO:0000313" key="2">
    <source>
        <dbReference type="Proteomes" id="UP001213034"/>
    </source>
</evidence>
<sequence length="87" mass="9868">MRGGGEKNGRYLGKVVRWYYPKNEAGYIAYVSSGNKVGKTDGARPVMDLPTEFPDDINYDWYINEAVEMLYDCGRLKKAKTAALSFF</sequence>
<gene>
    <name evidence="1" type="ORF">PSV3_00142</name>
</gene>
<dbReference type="Proteomes" id="UP001213034">
    <property type="component" value="Segment"/>
</dbReference>
<evidence type="ECO:0000313" key="1">
    <source>
        <dbReference type="EMBL" id="WBF76844.1"/>
    </source>
</evidence>
<dbReference type="EMBL" id="OP712466">
    <property type="protein sequence ID" value="WBF76844.1"/>
    <property type="molecule type" value="Genomic_DNA"/>
</dbReference>
<organism evidence="1 2">
    <name type="scientific">Pseudomonas phage PSV3</name>
    <dbReference type="NCBI Taxonomy" id="3003632"/>
    <lineage>
        <taxon>Viruses</taxon>
        <taxon>Duplodnaviria</taxon>
        <taxon>Heunggongvirae</taxon>
        <taxon>Uroviricota</taxon>
        <taxon>Caudoviricetes</taxon>
        <taxon>Jondennisvirinae</taxon>
        <taxon>Septimatrevirus</taxon>
    </lineage>
</organism>
<protein>
    <submittedName>
        <fullName evidence="1">Uncharacterized protein</fullName>
    </submittedName>
</protein>
<accession>A0AAE9VW31</accession>
<reference evidence="1 2" key="1">
    <citation type="submission" date="2022-10" db="EMBL/GenBank/DDBJ databases">
        <authorList>
            <person name="Li J.H."/>
            <person name="Ding Y.F."/>
            <person name="Wei Y.L."/>
        </authorList>
    </citation>
    <scope>NUCLEOTIDE SEQUENCE [LARGE SCALE GENOMIC DNA]</scope>
</reference>
<name>A0AAE9VW31_9CAUD</name>
<keyword evidence="2" id="KW-1185">Reference proteome</keyword>